<keyword evidence="6" id="KW-0482">Metalloprotease</keyword>
<reference evidence="10" key="1">
    <citation type="journal article" date="2014" name="Genome Announc.">
        <title>Draft Genome Sequence of ''Candidatus Phytoplasma asteris'' Strain OY-V, an Unculturable Plant-Pathogenic Bacterium.</title>
        <authorList>
            <person name="Kakizawa S."/>
            <person name="Makino A."/>
            <person name="Ishii Y."/>
            <person name="Tamaki H."/>
            <person name="Kamagata Y."/>
        </authorList>
    </citation>
    <scope>NUCLEOTIDE SEQUENCE [LARGE SCALE GENOMIC DNA]</scope>
    <source>
        <strain evidence="10">OY-V</strain>
    </source>
</reference>
<keyword evidence="9" id="KW-0645">Protease</keyword>
<evidence type="ECO:0000256" key="4">
    <source>
        <dbReference type="ARBA" id="ARBA00022833"/>
    </source>
</evidence>
<dbReference type="Pfam" id="PF01434">
    <property type="entry name" value="Peptidase_M41"/>
    <property type="match status" value="1"/>
</dbReference>
<dbReference type="EMBL" id="BBIY01000027">
    <property type="protein sequence ID" value="GAK73837.1"/>
    <property type="molecule type" value="Genomic_DNA"/>
</dbReference>
<accession>A0ABQ0J2L0</accession>
<evidence type="ECO:0000313" key="9">
    <source>
        <dbReference type="EMBL" id="GAK73837.1"/>
    </source>
</evidence>
<feature type="region of interest" description="Disordered" evidence="7">
    <location>
        <begin position="126"/>
        <end position="171"/>
    </location>
</feature>
<keyword evidence="6" id="KW-0378">Hydrolase</keyword>
<dbReference type="PANTHER" id="PTHR43655:SF2">
    <property type="entry name" value="AFG3 LIKE MATRIX AAA PEPTIDASE SUBUNIT 2, ISOFORM A"/>
    <property type="match status" value="1"/>
</dbReference>
<feature type="domain" description="Peptidase M41" evidence="8">
    <location>
        <begin position="3"/>
        <end position="127"/>
    </location>
</feature>
<dbReference type="Proteomes" id="UP000028900">
    <property type="component" value="Unassembled WGS sequence"/>
</dbReference>
<evidence type="ECO:0000256" key="6">
    <source>
        <dbReference type="ARBA" id="ARBA00023049"/>
    </source>
</evidence>
<dbReference type="GO" id="GO:0008233">
    <property type="term" value="F:peptidase activity"/>
    <property type="evidence" value="ECO:0007669"/>
    <property type="project" value="UniProtKB-KW"/>
</dbReference>
<organism evidence="9 10">
    <name type="scientific">'Chrysanthemum coronarium' phytoplasma</name>
    <dbReference type="NCBI Taxonomy" id="1520703"/>
    <lineage>
        <taxon>Bacteria</taxon>
        <taxon>Bacillati</taxon>
        <taxon>Mycoplasmatota</taxon>
        <taxon>Mollicutes</taxon>
        <taxon>Acholeplasmatales</taxon>
        <taxon>Acholeplasmataceae</taxon>
        <taxon>Candidatus Phytoplasma</taxon>
        <taxon>16SrI (Aster yellows group)</taxon>
    </lineage>
</organism>
<keyword evidence="3" id="KW-0547">Nucleotide-binding</keyword>
<keyword evidence="2" id="KW-0479">Metal-binding</keyword>
<proteinExistence type="predicted"/>
<name>A0ABQ0J2L0_9MOLU</name>
<dbReference type="InterPro" id="IPR037219">
    <property type="entry name" value="Peptidase_M41-like"/>
</dbReference>
<evidence type="ECO:0000256" key="3">
    <source>
        <dbReference type="ARBA" id="ARBA00022741"/>
    </source>
</evidence>
<comment type="caution">
    <text evidence="9">The sequence shown here is derived from an EMBL/GenBank/DDBJ whole genome shotgun (WGS) entry which is preliminary data.</text>
</comment>
<evidence type="ECO:0000256" key="5">
    <source>
        <dbReference type="ARBA" id="ARBA00022840"/>
    </source>
</evidence>
<comment type="cofactor">
    <cofactor evidence="1">
        <name>Zn(2+)</name>
        <dbReference type="ChEBI" id="CHEBI:29105"/>
    </cofactor>
</comment>
<evidence type="ECO:0000256" key="7">
    <source>
        <dbReference type="SAM" id="MobiDB-lite"/>
    </source>
</evidence>
<evidence type="ECO:0000259" key="8">
    <source>
        <dbReference type="Pfam" id="PF01434"/>
    </source>
</evidence>
<evidence type="ECO:0000256" key="1">
    <source>
        <dbReference type="ARBA" id="ARBA00001947"/>
    </source>
</evidence>
<evidence type="ECO:0000313" key="10">
    <source>
        <dbReference type="Proteomes" id="UP000028900"/>
    </source>
</evidence>
<dbReference type="InterPro" id="IPR050928">
    <property type="entry name" value="ATP-dep_Zn_Metalloprotease"/>
</dbReference>
<protein>
    <submittedName>
        <fullName evidence="9">ATP-dependent Zn proteases</fullName>
    </submittedName>
</protein>
<reference evidence="9 10" key="2">
    <citation type="journal article" date="2014" name="Genome Announc.">
        <title>Draft Genome Sequence of 'Candidatus Phytoplasma asteris' Strain OY-V, an Unculturable Plant-Pathogenic Bacterium.</title>
        <authorList>
            <person name="Kakizawa S."/>
            <person name="Makino A."/>
            <person name="Ishii Y."/>
            <person name="Tamaki H."/>
            <person name="Kamagata Y."/>
        </authorList>
    </citation>
    <scope>NUCLEOTIDE SEQUENCE [LARGE SCALE GENOMIC DNA]</scope>
    <source>
        <strain evidence="9 10">OY-V</strain>
    </source>
</reference>
<evidence type="ECO:0000256" key="2">
    <source>
        <dbReference type="ARBA" id="ARBA00022723"/>
    </source>
</evidence>
<dbReference type="GO" id="GO:0006508">
    <property type="term" value="P:proteolysis"/>
    <property type="evidence" value="ECO:0007669"/>
    <property type="project" value="UniProtKB-KW"/>
</dbReference>
<dbReference type="InterPro" id="IPR000642">
    <property type="entry name" value="Peptidase_M41"/>
</dbReference>
<dbReference type="Gene3D" id="1.20.58.760">
    <property type="entry name" value="Peptidase M41"/>
    <property type="match status" value="1"/>
</dbReference>
<feature type="compositionally biased region" description="Basic and acidic residues" evidence="7">
    <location>
        <begin position="134"/>
        <end position="171"/>
    </location>
</feature>
<keyword evidence="10" id="KW-1185">Reference proteome</keyword>
<dbReference type="PANTHER" id="PTHR43655">
    <property type="entry name" value="ATP-DEPENDENT PROTEASE"/>
    <property type="match status" value="1"/>
</dbReference>
<keyword evidence="5" id="KW-0067">ATP-binding</keyword>
<dbReference type="SUPFAM" id="SSF140990">
    <property type="entry name" value="FtsH protease domain-like"/>
    <property type="match status" value="1"/>
</dbReference>
<gene>
    <name evidence="9" type="ORF">OYV_03220</name>
</gene>
<keyword evidence="4" id="KW-0862">Zinc</keyword>
<sequence length="171" mass="19445">MWPTSDKEFFCHTENQLKYEIVVSLGGAADEELFCKTRTNGVYSDLKKVTGVAFGMVAYSEMSPLGYINFEKSSGQTRYQVDQEVKKIVDECYKTAKELLTTNKVLVEKLTKALMEKNTLNQSEVYALDEEAQTETKGKGKPEKEKQAVENEKEQNEKDQNTKEQSTKSTK</sequence>